<reference evidence="4 5" key="1">
    <citation type="submission" date="2019-02" db="EMBL/GenBank/DDBJ databases">
        <title>Draft genome sequences of novel Actinobacteria.</title>
        <authorList>
            <person name="Sahin N."/>
            <person name="Ay H."/>
            <person name="Saygin H."/>
        </authorList>
    </citation>
    <scope>NUCLEOTIDE SEQUENCE [LARGE SCALE GENOMIC DNA]</scope>
    <source>
        <strain evidence="4 5">JCM 30529</strain>
    </source>
</reference>
<feature type="repeat" description="TPR" evidence="3">
    <location>
        <begin position="665"/>
        <end position="698"/>
    </location>
</feature>
<keyword evidence="5" id="KW-1185">Reference proteome</keyword>
<dbReference type="Pfam" id="PF13374">
    <property type="entry name" value="TPR_10"/>
    <property type="match status" value="1"/>
</dbReference>
<evidence type="ECO:0000256" key="1">
    <source>
        <dbReference type="ARBA" id="ARBA00022737"/>
    </source>
</evidence>
<feature type="repeat" description="TPR" evidence="3">
    <location>
        <begin position="597"/>
        <end position="630"/>
    </location>
</feature>
<sequence>MTTHHSRVRPALFPALDDARRQLAAREPDGPVFLLVTAPDGSGKADTVHAWLAAGGDGRPADRVVSGSGDKLTHGYFAGFQPLVDHALAVAEVEHPDLVANAEQSLKRFFPLRESPAYRTPRDLTGIASREERTRFYFHDYQGKLLNGLYEFLDAFLAVTPQPYTLVVDNAERLSPTVSQFLDIVARRRTLSRRLTIVLLVDGEPDVALAEHGVRVTLPPLTRAEARETILGWGFAAPAAKQVDNLWRLAQGRPARLSALMRCAERNVTMPGYLTFETHLDLYLSLLGERARYDLLTGYVREHCADDDPVAVRNYETFDAGTRERVHREVLADLAGTPEEIVHPVHHCGLRDAADRMVALAPLSISLQEIGLYNTWFDLFSRYWADPQLRTLPGGGQPHNLVYLRMAFVLYSLKLAHVSIPYLDTFYHHFPQSFYTPTVLYSQSMAHGRYQTPPDLVTAERFALLNLERISSDFRDHPKYEYIKVFAENALAYIRARQGRLDEALTLCTEGMARMQRIYGDDRYALHQSILVYNTAQIYELVKDHDRAYEVYQRTISLDPNYGEYANDLANMLQRIGRHEEALAYYERALALCPPYYEAHLNRARLYVQTGETAAAEADFRRVVELNPEEARAHLGLGTLQLKRGDAAGALASLDAAVYHDPGNAQAWNNRGLALVELGRADEAEQSLRTAVDRDPRFAEGWNNLAHVLHTNGRLVEALHCLDHSVRLSDDPDYAYNRALLRLESGDPAGAQADTALAAERGADAADLTELRTRLSRVTGARR</sequence>
<keyword evidence="1" id="KW-0677">Repeat</keyword>
<dbReference type="InterPro" id="IPR011990">
    <property type="entry name" value="TPR-like_helical_dom_sf"/>
</dbReference>
<proteinExistence type="predicted"/>
<feature type="repeat" description="TPR" evidence="3">
    <location>
        <begin position="529"/>
        <end position="562"/>
    </location>
</feature>
<name>A0ABY2DFP2_9ACTN</name>
<dbReference type="Pfam" id="PF13432">
    <property type="entry name" value="TPR_16"/>
    <property type="match status" value="2"/>
</dbReference>
<dbReference type="PANTHER" id="PTHR44858">
    <property type="entry name" value="TETRATRICOPEPTIDE REPEAT PROTEIN 6"/>
    <property type="match status" value="1"/>
</dbReference>
<dbReference type="Proteomes" id="UP000295626">
    <property type="component" value="Unassembled WGS sequence"/>
</dbReference>
<keyword evidence="2 3" id="KW-0802">TPR repeat</keyword>
<evidence type="ECO:0000313" key="5">
    <source>
        <dbReference type="Proteomes" id="UP000295626"/>
    </source>
</evidence>
<dbReference type="PROSITE" id="PS50005">
    <property type="entry name" value="TPR"/>
    <property type="match status" value="4"/>
</dbReference>
<evidence type="ECO:0000313" key="4">
    <source>
        <dbReference type="EMBL" id="TDB92981.1"/>
    </source>
</evidence>
<protein>
    <submittedName>
        <fullName evidence="4">Tetratricopeptide repeat protein</fullName>
    </submittedName>
</protein>
<feature type="repeat" description="TPR" evidence="3">
    <location>
        <begin position="563"/>
        <end position="596"/>
    </location>
</feature>
<dbReference type="EMBL" id="SMKE01000434">
    <property type="protein sequence ID" value="TDB92981.1"/>
    <property type="molecule type" value="Genomic_DNA"/>
</dbReference>
<gene>
    <name evidence="4" type="ORF">E1091_12360</name>
</gene>
<dbReference type="InterPro" id="IPR050498">
    <property type="entry name" value="Ycf3"/>
</dbReference>
<dbReference type="SUPFAM" id="SSF48452">
    <property type="entry name" value="TPR-like"/>
    <property type="match status" value="1"/>
</dbReference>
<dbReference type="Gene3D" id="1.25.40.10">
    <property type="entry name" value="Tetratricopeptide repeat domain"/>
    <property type="match status" value="2"/>
</dbReference>
<evidence type="ECO:0000256" key="3">
    <source>
        <dbReference type="PROSITE-ProRule" id="PRU00339"/>
    </source>
</evidence>
<accession>A0ABY2DFP2</accession>
<dbReference type="InterPro" id="IPR019734">
    <property type="entry name" value="TPR_rpt"/>
</dbReference>
<comment type="caution">
    <text evidence="4">The sequence shown here is derived from an EMBL/GenBank/DDBJ whole genome shotgun (WGS) entry which is preliminary data.</text>
</comment>
<dbReference type="PANTHER" id="PTHR44858:SF1">
    <property type="entry name" value="UDP-N-ACETYLGLUCOSAMINE--PEPTIDE N-ACETYLGLUCOSAMINYLTRANSFERASE SPINDLY-RELATED"/>
    <property type="match status" value="1"/>
</dbReference>
<dbReference type="Pfam" id="PF13424">
    <property type="entry name" value="TPR_12"/>
    <property type="match status" value="1"/>
</dbReference>
<organism evidence="4 5">
    <name type="scientific">Micromonospora fluostatini</name>
    <dbReference type="NCBI Taxonomy" id="1629071"/>
    <lineage>
        <taxon>Bacteria</taxon>
        <taxon>Bacillati</taxon>
        <taxon>Actinomycetota</taxon>
        <taxon>Actinomycetes</taxon>
        <taxon>Micromonosporales</taxon>
        <taxon>Micromonosporaceae</taxon>
        <taxon>Micromonospora</taxon>
    </lineage>
</organism>
<dbReference type="SMART" id="SM00028">
    <property type="entry name" value="TPR"/>
    <property type="match status" value="7"/>
</dbReference>
<evidence type="ECO:0000256" key="2">
    <source>
        <dbReference type="ARBA" id="ARBA00022803"/>
    </source>
</evidence>
<dbReference type="SUPFAM" id="SSF48439">
    <property type="entry name" value="Protein prenylyltransferase"/>
    <property type="match status" value="1"/>
</dbReference>